<dbReference type="SUPFAM" id="SSF47413">
    <property type="entry name" value="lambda repressor-like DNA-binding domains"/>
    <property type="match status" value="1"/>
</dbReference>
<reference evidence="3 4" key="1">
    <citation type="submission" date="2017-04" db="EMBL/GenBank/DDBJ databases">
        <title>The Characteristic of a Fine Plant Growth-Promoting Rhizobacteria Bacillus mycoides Gnyt1 and its Whole Genome Sequencing Analysis.</title>
        <authorList>
            <person name="Li J.H."/>
            <person name="Yao T."/>
        </authorList>
    </citation>
    <scope>NUCLEOTIDE SEQUENCE [LARGE SCALE GENOMIC DNA]</scope>
    <source>
        <strain evidence="3 4">Gnyt1</strain>
    </source>
</reference>
<gene>
    <name evidence="3" type="ORF">B7492_22705</name>
</gene>
<dbReference type="InterPro" id="IPR010982">
    <property type="entry name" value="Lambda_DNA-bd_dom_sf"/>
</dbReference>
<dbReference type="AlphaFoldDB" id="A0A1W6ADH7"/>
<keyword evidence="1" id="KW-0238">DNA-binding</keyword>
<dbReference type="PANTHER" id="PTHR46558">
    <property type="entry name" value="TRACRIPTIONAL REGULATORY PROTEIN-RELATED-RELATED"/>
    <property type="match status" value="1"/>
</dbReference>
<evidence type="ECO:0000256" key="1">
    <source>
        <dbReference type="ARBA" id="ARBA00023125"/>
    </source>
</evidence>
<sequence>MNIGERLKYLRNKQKWTMKDISSKLGIGDSTYSGYETNYRKPDAEMICKLADLHNTTTDYILCKTDDPTLEKTTSSNIKDFFDNQKLHWDGKELSEDDVESLKDLLEVAVKRMLK</sequence>
<dbReference type="Pfam" id="PF01381">
    <property type="entry name" value="HTH_3"/>
    <property type="match status" value="1"/>
</dbReference>
<evidence type="ECO:0000313" key="3">
    <source>
        <dbReference type="EMBL" id="ARJ23835.1"/>
    </source>
</evidence>
<name>A0A1W6ADH7_BACMY</name>
<evidence type="ECO:0000259" key="2">
    <source>
        <dbReference type="PROSITE" id="PS50943"/>
    </source>
</evidence>
<dbReference type="InterPro" id="IPR001387">
    <property type="entry name" value="Cro/C1-type_HTH"/>
</dbReference>
<evidence type="ECO:0000313" key="4">
    <source>
        <dbReference type="Proteomes" id="UP000192932"/>
    </source>
</evidence>
<proteinExistence type="predicted"/>
<dbReference type="CDD" id="cd00093">
    <property type="entry name" value="HTH_XRE"/>
    <property type="match status" value="1"/>
</dbReference>
<dbReference type="Gene3D" id="1.10.260.40">
    <property type="entry name" value="lambda repressor-like DNA-binding domains"/>
    <property type="match status" value="1"/>
</dbReference>
<organism evidence="3 4">
    <name type="scientific">Bacillus mycoides</name>
    <dbReference type="NCBI Taxonomy" id="1405"/>
    <lineage>
        <taxon>Bacteria</taxon>
        <taxon>Bacillati</taxon>
        <taxon>Bacillota</taxon>
        <taxon>Bacilli</taxon>
        <taxon>Bacillales</taxon>
        <taxon>Bacillaceae</taxon>
        <taxon>Bacillus</taxon>
        <taxon>Bacillus cereus group</taxon>
    </lineage>
</organism>
<accession>A0A1W6ADH7</accession>
<dbReference type="SMART" id="SM00530">
    <property type="entry name" value="HTH_XRE"/>
    <property type="match status" value="1"/>
</dbReference>
<dbReference type="Proteomes" id="UP000192932">
    <property type="component" value="Chromosome"/>
</dbReference>
<dbReference type="PROSITE" id="PS50943">
    <property type="entry name" value="HTH_CROC1"/>
    <property type="match status" value="1"/>
</dbReference>
<dbReference type="EMBL" id="CP020743">
    <property type="protein sequence ID" value="ARJ23835.1"/>
    <property type="molecule type" value="Genomic_DNA"/>
</dbReference>
<dbReference type="GO" id="GO:0003677">
    <property type="term" value="F:DNA binding"/>
    <property type="evidence" value="ECO:0007669"/>
    <property type="project" value="UniProtKB-KW"/>
</dbReference>
<protein>
    <submittedName>
        <fullName evidence="3">Transcriptional regulator</fullName>
    </submittedName>
</protein>
<feature type="domain" description="HTH cro/C1-type" evidence="2">
    <location>
        <begin position="7"/>
        <end position="61"/>
    </location>
</feature>
<dbReference type="PANTHER" id="PTHR46558:SF14">
    <property type="entry name" value="HTH-TYPE TRANSCRIPTIONAL REGULATOR ANSR"/>
    <property type="match status" value="1"/>
</dbReference>
<dbReference type="RefSeq" id="WP_016099708.1">
    <property type="nucleotide sequence ID" value="NZ_CP020743.1"/>
</dbReference>